<comment type="caution">
    <text evidence="12">The sequence shown here is derived from an EMBL/GenBank/DDBJ whole genome shotgun (WGS) entry which is preliminary data.</text>
</comment>
<sequence>LRVLQSSFVGVTDSPVIYRVNNRGQQVHGRLIGHSRRPQGIKRPDLGSRGPEKKETSARVLRYRDDGMGHRGVLVVLATAVFLCHAVPGDEKHGGSDTKCPLTVKVLDAVRGTPAPAITLRVYRKATDGSWAEVTRGATDAAGEAHGLIDEQNFTPGVYRVEFDTKTYWKAERQTPFHELADVVFQAHADGHRHYTLALLLSPFSYTTTAVVTNAHE</sequence>
<feature type="domain" description="Transthyretin/hydroxyisourate hydrolase" evidence="11">
    <location>
        <begin position="97"/>
        <end position="217"/>
    </location>
</feature>
<keyword evidence="8" id="KW-0795">Thyroid hormone</keyword>
<dbReference type="Pfam" id="PF00576">
    <property type="entry name" value="Transthyretin"/>
    <property type="match status" value="1"/>
</dbReference>
<evidence type="ECO:0000256" key="7">
    <source>
        <dbReference type="ARBA" id="ARBA00022702"/>
    </source>
</evidence>
<evidence type="ECO:0000256" key="9">
    <source>
        <dbReference type="ARBA" id="ARBA00031604"/>
    </source>
</evidence>
<protein>
    <recommendedName>
        <fullName evidence="3">Transthyretin</fullName>
    </recommendedName>
    <alternativeName>
        <fullName evidence="9">Prealbumin</fullName>
    </alternativeName>
</protein>
<feature type="compositionally biased region" description="Basic and acidic residues" evidence="10">
    <location>
        <begin position="42"/>
        <end position="56"/>
    </location>
</feature>
<keyword evidence="7" id="KW-0372">Hormone</keyword>
<evidence type="ECO:0000256" key="10">
    <source>
        <dbReference type="SAM" id="MobiDB-lite"/>
    </source>
</evidence>
<keyword evidence="6" id="KW-0765">Sulfation</keyword>
<dbReference type="SMART" id="SM00095">
    <property type="entry name" value="TR_THY"/>
    <property type="match status" value="1"/>
</dbReference>
<keyword evidence="13" id="KW-1185">Reference proteome</keyword>
<feature type="region of interest" description="Disordered" evidence="10">
    <location>
        <begin position="33"/>
        <end position="56"/>
    </location>
</feature>
<dbReference type="EMBL" id="JAFIRN010000004">
    <property type="protein sequence ID" value="KAG5849880.1"/>
    <property type="molecule type" value="Genomic_DNA"/>
</dbReference>
<dbReference type="AlphaFoldDB" id="A0A9D3MM86"/>
<keyword evidence="4" id="KW-0813">Transport</keyword>
<dbReference type="Gene3D" id="2.60.40.180">
    <property type="entry name" value="Transthyretin/hydroxyisourate hydrolase domain"/>
    <property type="match status" value="1"/>
</dbReference>
<dbReference type="GO" id="GO:0006144">
    <property type="term" value="P:purine nucleobase metabolic process"/>
    <property type="evidence" value="ECO:0007669"/>
    <property type="project" value="TreeGrafter"/>
</dbReference>
<accession>A0A9D3MM86</accession>
<evidence type="ECO:0000256" key="5">
    <source>
        <dbReference type="ARBA" id="ARBA00022525"/>
    </source>
</evidence>
<organism evidence="12 13">
    <name type="scientific">Anguilla anguilla</name>
    <name type="common">European freshwater eel</name>
    <name type="synonym">Muraena anguilla</name>
    <dbReference type="NCBI Taxonomy" id="7936"/>
    <lineage>
        <taxon>Eukaryota</taxon>
        <taxon>Metazoa</taxon>
        <taxon>Chordata</taxon>
        <taxon>Craniata</taxon>
        <taxon>Vertebrata</taxon>
        <taxon>Euteleostomi</taxon>
        <taxon>Actinopterygii</taxon>
        <taxon>Neopterygii</taxon>
        <taxon>Teleostei</taxon>
        <taxon>Anguilliformes</taxon>
        <taxon>Anguillidae</taxon>
        <taxon>Anguilla</taxon>
    </lineage>
</organism>
<dbReference type="InterPro" id="IPR000895">
    <property type="entry name" value="Transthyretin/HIU_hydrolase"/>
</dbReference>
<proteinExistence type="inferred from homology"/>
<evidence type="ECO:0000256" key="4">
    <source>
        <dbReference type="ARBA" id="ARBA00022448"/>
    </source>
</evidence>
<dbReference type="PRINTS" id="PR00189">
    <property type="entry name" value="TRNSTHYRETIN"/>
</dbReference>
<dbReference type="GO" id="GO:0005179">
    <property type="term" value="F:hormone activity"/>
    <property type="evidence" value="ECO:0007669"/>
    <property type="project" value="UniProtKB-KW"/>
</dbReference>
<dbReference type="GO" id="GO:0005576">
    <property type="term" value="C:extracellular region"/>
    <property type="evidence" value="ECO:0007669"/>
    <property type="project" value="UniProtKB-SubCell"/>
</dbReference>
<evidence type="ECO:0000313" key="12">
    <source>
        <dbReference type="EMBL" id="KAG5849880.1"/>
    </source>
</evidence>
<dbReference type="FunFam" id="2.60.40.180:FF:000002">
    <property type="entry name" value="Transthyretin"/>
    <property type="match status" value="1"/>
</dbReference>
<evidence type="ECO:0000256" key="8">
    <source>
        <dbReference type="ARBA" id="ARBA00022920"/>
    </source>
</evidence>
<dbReference type="InterPro" id="IPR023416">
    <property type="entry name" value="Transthyretin/HIU_hydrolase_d"/>
</dbReference>
<dbReference type="SUPFAM" id="SSF49472">
    <property type="entry name" value="Transthyretin (synonym: prealbumin)"/>
    <property type="match status" value="1"/>
</dbReference>
<comment type="similarity">
    <text evidence="2">Belongs to the transthyretin family.</text>
</comment>
<feature type="non-terminal residue" evidence="12">
    <location>
        <position position="217"/>
    </location>
</feature>
<name>A0A9D3MM86_ANGAN</name>
<evidence type="ECO:0000313" key="13">
    <source>
        <dbReference type="Proteomes" id="UP001044222"/>
    </source>
</evidence>
<evidence type="ECO:0000259" key="11">
    <source>
        <dbReference type="SMART" id="SM00095"/>
    </source>
</evidence>
<dbReference type="Proteomes" id="UP001044222">
    <property type="component" value="Unassembled WGS sequence"/>
</dbReference>
<comment type="subcellular location">
    <subcellularLocation>
        <location evidence="1">Secreted</location>
    </subcellularLocation>
</comment>
<dbReference type="PANTHER" id="PTHR10395:SF12">
    <property type="entry name" value="TRANSTHYRETIN"/>
    <property type="match status" value="1"/>
</dbReference>
<evidence type="ECO:0000256" key="2">
    <source>
        <dbReference type="ARBA" id="ARBA00007893"/>
    </source>
</evidence>
<evidence type="ECO:0000256" key="1">
    <source>
        <dbReference type="ARBA" id="ARBA00004613"/>
    </source>
</evidence>
<keyword evidence="5" id="KW-0964">Secreted</keyword>
<evidence type="ECO:0000256" key="6">
    <source>
        <dbReference type="ARBA" id="ARBA00022641"/>
    </source>
</evidence>
<dbReference type="PANTHER" id="PTHR10395">
    <property type="entry name" value="URICASE AND TRANSTHYRETIN-RELATED"/>
    <property type="match status" value="1"/>
</dbReference>
<reference evidence="12" key="1">
    <citation type="submission" date="2021-01" db="EMBL/GenBank/DDBJ databases">
        <title>A chromosome-scale assembly of European eel, Anguilla anguilla.</title>
        <authorList>
            <person name="Henkel C."/>
            <person name="Jong-Raadsen S.A."/>
            <person name="Dufour S."/>
            <person name="Weltzien F.-A."/>
            <person name="Palstra A.P."/>
            <person name="Pelster B."/>
            <person name="Spaink H.P."/>
            <person name="Van Den Thillart G.E."/>
            <person name="Jansen H."/>
            <person name="Zahm M."/>
            <person name="Klopp C."/>
            <person name="Cedric C."/>
            <person name="Louis A."/>
            <person name="Berthelot C."/>
            <person name="Parey E."/>
            <person name="Roest Crollius H."/>
            <person name="Montfort J."/>
            <person name="Robinson-Rechavi M."/>
            <person name="Bucao C."/>
            <person name="Bouchez O."/>
            <person name="Gislard M."/>
            <person name="Lluch J."/>
            <person name="Milhes M."/>
            <person name="Lampietro C."/>
            <person name="Lopez Roques C."/>
            <person name="Donnadieu C."/>
            <person name="Braasch I."/>
            <person name="Desvignes T."/>
            <person name="Postlethwait J."/>
            <person name="Bobe J."/>
            <person name="Guiguen Y."/>
            <person name="Dirks R."/>
        </authorList>
    </citation>
    <scope>NUCLEOTIDE SEQUENCE</scope>
    <source>
        <strain evidence="12">Tag_6206</strain>
        <tissue evidence="12">Liver</tissue>
    </source>
</reference>
<gene>
    <name evidence="12" type="ORF">ANANG_G00076380</name>
</gene>
<dbReference type="InterPro" id="IPR036817">
    <property type="entry name" value="Transthyretin/HIU_hydrolase_sf"/>
</dbReference>
<evidence type="ECO:0000256" key="3">
    <source>
        <dbReference type="ARBA" id="ARBA00021606"/>
    </source>
</evidence>